<proteinExistence type="predicted"/>
<evidence type="ECO:0000313" key="1">
    <source>
        <dbReference type="EMBL" id="KAJ9066931.1"/>
    </source>
</evidence>
<reference evidence="1" key="1">
    <citation type="submission" date="2022-04" db="EMBL/GenBank/DDBJ databases">
        <title>Genome of the entomopathogenic fungus Entomophthora muscae.</title>
        <authorList>
            <person name="Elya C."/>
            <person name="Lovett B.R."/>
            <person name="Lee E."/>
            <person name="Macias A.M."/>
            <person name="Hajek A.E."/>
            <person name="De Bivort B.L."/>
            <person name="Kasson M.T."/>
            <person name="De Fine Licht H.H."/>
            <person name="Stajich J.E."/>
        </authorList>
    </citation>
    <scope>NUCLEOTIDE SEQUENCE</scope>
    <source>
        <strain evidence="1">Berkeley</strain>
    </source>
</reference>
<keyword evidence="2" id="KW-1185">Reference proteome</keyword>
<dbReference type="Proteomes" id="UP001165960">
    <property type="component" value="Unassembled WGS sequence"/>
</dbReference>
<gene>
    <name evidence="1" type="ORF">DSO57_1005007</name>
</gene>
<dbReference type="EMBL" id="QTSX02004273">
    <property type="protein sequence ID" value="KAJ9066931.1"/>
    <property type="molecule type" value="Genomic_DNA"/>
</dbReference>
<sequence length="209" mass="22682">MVSKAFLVSLLFGAIYGGIAGSYKISGASVIQSCIPVPEMVLKENGTIVKTTCSVAEPTVTFGKWVQTSPNTIIEFLVDGTSEVKVQENPQENTLVYGSLSLKKVEPSALSLGVVANIFGDWKASQPQTKEECAIISGLSVMNTGQIIRYFCRGSSKNWMEKGVFRIDNYRDSQVNFSTIFNSSYVPITLVSDGPDNVIFKGVNMTRVA</sequence>
<accession>A0ACC2SX60</accession>
<protein>
    <submittedName>
        <fullName evidence="1">Uncharacterized protein</fullName>
    </submittedName>
</protein>
<evidence type="ECO:0000313" key="2">
    <source>
        <dbReference type="Proteomes" id="UP001165960"/>
    </source>
</evidence>
<name>A0ACC2SX60_9FUNG</name>
<organism evidence="1 2">
    <name type="scientific">Entomophthora muscae</name>
    <dbReference type="NCBI Taxonomy" id="34485"/>
    <lineage>
        <taxon>Eukaryota</taxon>
        <taxon>Fungi</taxon>
        <taxon>Fungi incertae sedis</taxon>
        <taxon>Zoopagomycota</taxon>
        <taxon>Entomophthoromycotina</taxon>
        <taxon>Entomophthoromycetes</taxon>
        <taxon>Entomophthorales</taxon>
        <taxon>Entomophthoraceae</taxon>
        <taxon>Entomophthora</taxon>
    </lineage>
</organism>
<comment type="caution">
    <text evidence="1">The sequence shown here is derived from an EMBL/GenBank/DDBJ whole genome shotgun (WGS) entry which is preliminary data.</text>
</comment>